<dbReference type="InterPro" id="IPR002139">
    <property type="entry name" value="Ribo/fructo_kinase"/>
</dbReference>
<comment type="subunit">
    <text evidence="12">Homodimer.</text>
</comment>
<evidence type="ECO:0000256" key="13">
    <source>
        <dbReference type="SAM" id="MobiDB-lite"/>
    </source>
</evidence>
<evidence type="ECO:0000313" key="16">
    <source>
        <dbReference type="Proteomes" id="UP000595374"/>
    </source>
</evidence>
<name>A0A7T3ZYZ0_9MICO</name>
<keyword evidence="4 12" id="KW-0808">Transferase</keyword>
<reference evidence="15 16" key="1">
    <citation type="submission" date="2020-12" db="EMBL/GenBank/DDBJ databases">
        <title>FDA dAtabase for Regulatory Grade micrObial Sequences (FDA-ARGOS): Supporting development and validation of Infectious Disease Dx tests.</title>
        <authorList>
            <person name="Sproer C."/>
            <person name="Gronow S."/>
            <person name="Severitt S."/>
            <person name="Schroder I."/>
            <person name="Tallon L."/>
            <person name="Sadzewicz L."/>
            <person name="Zhao X."/>
            <person name="Boylan J."/>
            <person name="Ott S."/>
            <person name="Bowen H."/>
            <person name="Vavikolanu K."/>
            <person name="Mehta A."/>
            <person name="Aluvathingal J."/>
            <person name="Nadendla S."/>
            <person name="Lowell S."/>
            <person name="Myers T."/>
            <person name="Yan Y."/>
            <person name="Sichtig H."/>
        </authorList>
    </citation>
    <scope>NUCLEOTIDE SEQUENCE [LARGE SCALE GENOMIC DNA]</scope>
    <source>
        <strain evidence="15 16">FDAARGOS_990</strain>
    </source>
</reference>
<evidence type="ECO:0000256" key="12">
    <source>
        <dbReference type="HAMAP-Rule" id="MF_01987"/>
    </source>
</evidence>
<feature type="binding site" evidence="12">
    <location>
        <begin position="43"/>
        <end position="47"/>
    </location>
    <ligand>
        <name>substrate</name>
    </ligand>
</feature>
<comment type="catalytic activity">
    <reaction evidence="12">
        <text>D-ribose + ATP = D-ribose 5-phosphate + ADP + H(+)</text>
        <dbReference type="Rhea" id="RHEA:13697"/>
        <dbReference type="ChEBI" id="CHEBI:15378"/>
        <dbReference type="ChEBI" id="CHEBI:30616"/>
        <dbReference type="ChEBI" id="CHEBI:47013"/>
        <dbReference type="ChEBI" id="CHEBI:78346"/>
        <dbReference type="ChEBI" id="CHEBI:456216"/>
        <dbReference type="EC" id="2.7.1.15"/>
    </reaction>
</comment>
<evidence type="ECO:0000256" key="9">
    <source>
        <dbReference type="ARBA" id="ARBA00022842"/>
    </source>
</evidence>
<evidence type="ECO:0000256" key="2">
    <source>
        <dbReference type="ARBA" id="ARBA00012035"/>
    </source>
</evidence>
<dbReference type="InterPro" id="IPR002173">
    <property type="entry name" value="Carboh/pur_kinase_PfkB_CS"/>
</dbReference>
<feature type="binding site" evidence="12">
    <location>
        <begin position="198"/>
        <end position="203"/>
    </location>
    <ligand>
        <name>ATP</name>
        <dbReference type="ChEBI" id="CHEBI:30616"/>
    </ligand>
</feature>
<gene>
    <name evidence="12" type="primary">rbsK</name>
    <name evidence="15" type="ORF">I6H47_15440</name>
</gene>
<feature type="binding site" evidence="12">
    <location>
        <position position="255"/>
    </location>
    <ligand>
        <name>ATP</name>
        <dbReference type="ChEBI" id="CHEBI:30616"/>
    </ligand>
</feature>
<dbReference type="AlphaFoldDB" id="A0A7T3ZYZ0"/>
<evidence type="ECO:0000256" key="8">
    <source>
        <dbReference type="ARBA" id="ARBA00022840"/>
    </source>
</evidence>
<dbReference type="GO" id="GO:0046872">
    <property type="term" value="F:metal ion binding"/>
    <property type="evidence" value="ECO:0007669"/>
    <property type="project" value="UniProtKB-KW"/>
</dbReference>
<dbReference type="PANTHER" id="PTHR10584">
    <property type="entry name" value="SUGAR KINASE"/>
    <property type="match status" value="1"/>
</dbReference>
<comment type="cofactor">
    <cofactor evidence="12">
        <name>Mg(2+)</name>
        <dbReference type="ChEBI" id="CHEBI:18420"/>
    </cofactor>
    <text evidence="12">Requires a divalent cation, most likely magnesium in vivo, as an electrophilic catalyst to aid phosphoryl group transfer. It is the chelate of the metal and the nucleotide that is the actual substrate.</text>
</comment>
<sequence>MSAFALPLTVVGSINADITAVTDRLPGPGETVGGGTLSRSPGGKGANQAAAAARLGAVTRMVGAVGTDPTGREMTAALREAGVDVSAIAEVDAETGTALITVDARGENTIAVCEGANAHVSAAGLSFDETDTVLTQLEIPLEVISDLARAVRGWFVINAAPAIPLPAEVVDRADLIIVNESEYAALPQLAAARRVAVTYGAQGSALLENGEQIAFAPAEALTPVSTVGAGDAFCAALTIALRSGIPAADALRVANTVGAIAVASPDARPPFPPLEHLIATLDGDPSTTRERTSS</sequence>
<dbReference type="RefSeq" id="WP_198499255.1">
    <property type="nucleotide sequence ID" value="NZ_CP065989.1"/>
</dbReference>
<dbReference type="GO" id="GO:0005524">
    <property type="term" value="F:ATP binding"/>
    <property type="evidence" value="ECO:0007669"/>
    <property type="project" value="UniProtKB-UniRule"/>
</dbReference>
<evidence type="ECO:0000256" key="6">
    <source>
        <dbReference type="ARBA" id="ARBA00022741"/>
    </source>
</evidence>
<dbReference type="Pfam" id="PF00294">
    <property type="entry name" value="PfkB"/>
    <property type="match status" value="1"/>
</dbReference>
<comment type="caution">
    <text evidence="12">Lacks conserved residue(s) required for the propagation of feature annotation.</text>
</comment>
<evidence type="ECO:0000256" key="3">
    <source>
        <dbReference type="ARBA" id="ARBA00016943"/>
    </source>
</evidence>
<evidence type="ECO:0000256" key="1">
    <source>
        <dbReference type="ARBA" id="ARBA00005380"/>
    </source>
</evidence>
<dbReference type="CDD" id="cd01174">
    <property type="entry name" value="ribokinase"/>
    <property type="match status" value="1"/>
</dbReference>
<comment type="pathway">
    <text evidence="12">Carbohydrate metabolism; D-ribose degradation; D-ribose 5-phosphate from beta-D-ribopyranose: step 2/2.</text>
</comment>
<dbReference type="GO" id="GO:0019303">
    <property type="term" value="P:D-ribose catabolic process"/>
    <property type="evidence" value="ECO:0007669"/>
    <property type="project" value="UniProtKB-UniRule"/>
</dbReference>
<accession>A0A7T3ZYZ0</accession>
<feature type="domain" description="Carbohydrate kinase PfkB" evidence="14">
    <location>
        <begin position="9"/>
        <end position="271"/>
    </location>
</feature>
<evidence type="ECO:0000313" key="15">
    <source>
        <dbReference type="EMBL" id="QQB14140.1"/>
    </source>
</evidence>
<keyword evidence="7 12" id="KW-0418">Kinase</keyword>
<keyword evidence="10 12" id="KW-0630">Potassium</keyword>
<keyword evidence="9 12" id="KW-0460">Magnesium</keyword>
<feature type="binding site" evidence="12">
    <location>
        <begin position="15"/>
        <end position="17"/>
    </location>
    <ligand>
        <name>substrate</name>
    </ligand>
</feature>
<comment type="similarity">
    <text evidence="1">Belongs to the carbohydrate kinase pfkB family.</text>
</comment>
<dbReference type="Proteomes" id="UP000595374">
    <property type="component" value="Chromosome"/>
</dbReference>
<dbReference type="PANTHER" id="PTHR10584:SF166">
    <property type="entry name" value="RIBOKINASE"/>
    <property type="match status" value="1"/>
</dbReference>
<organism evidence="15 16">
    <name type="scientific">Brevibacterium casei</name>
    <dbReference type="NCBI Taxonomy" id="33889"/>
    <lineage>
        <taxon>Bacteria</taxon>
        <taxon>Bacillati</taxon>
        <taxon>Actinomycetota</taxon>
        <taxon>Actinomycetes</taxon>
        <taxon>Micrococcales</taxon>
        <taxon>Brevibacteriaceae</taxon>
        <taxon>Brevibacterium</taxon>
    </lineage>
</organism>
<evidence type="ECO:0000256" key="11">
    <source>
        <dbReference type="ARBA" id="ARBA00023277"/>
    </source>
</evidence>
<dbReference type="PRINTS" id="PR00990">
    <property type="entry name" value="RIBOKINASE"/>
</dbReference>
<dbReference type="InterPro" id="IPR029056">
    <property type="entry name" value="Ribokinase-like"/>
</dbReference>
<evidence type="ECO:0000256" key="7">
    <source>
        <dbReference type="ARBA" id="ARBA00022777"/>
    </source>
</evidence>
<evidence type="ECO:0000259" key="14">
    <source>
        <dbReference type="Pfam" id="PF00294"/>
    </source>
</evidence>
<proteinExistence type="inferred from homology"/>
<keyword evidence="6 12" id="KW-0547">Nucleotide-binding</keyword>
<keyword evidence="12" id="KW-0963">Cytoplasm</keyword>
<protein>
    <recommendedName>
        <fullName evidence="3 12">Ribokinase</fullName>
        <shortName evidence="12">RK</shortName>
        <ecNumber evidence="2 12">2.7.1.15</ecNumber>
    </recommendedName>
</protein>
<dbReference type="EC" id="2.7.1.15" evidence="2 12"/>
<feature type="binding site" evidence="12">
    <location>
        <position position="261"/>
    </location>
    <ligand>
        <name>K(+)</name>
        <dbReference type="ChEBI" id="CHEBI:29103"/>
    </ligand>
</feature>
<dbReference type="GO" id="GO:0005829">
    <property type="term" value="C:cytosol"/>
    <property type="evidence" value="ECO:0007669"/>
    <property type="project" value="TreeGrafter"/>
</dbReference>
<evidence type="ECO:0000256" key="10">
    <source>
        <dbReference type="ARBA" id="ARBA00022958"/>
    </source>
</evidence>
<dbReference type="PROSITE" id="PS00584">
    <property type="entry name" value="PFKB_KINASES_2"/>
    <property type="match status" value="1"/>
</dbReference>
<feature type="binding site" evidence="12">
    <location>
        <position position="227"/>
    </location>
    <ligand>
        <name>K(+)</name>
        <dbReference type="ChEBI" id="CHEBI:29103"/>
    </ligand>
</feature>
<feature type="region of interest" description="Disordered" evidence="13">
    <location>
        <begin position="25"/>
        <end position="45"/>
    </location>
</feature>
<comment type="subcellular location">
    <subcellularLocation>
        <location evidence="12">Cytoplasm</location>
    </subcellularLocation>
</comment>
<feature type="binding site" evidence="12">
    <location>
        <position position="138"/>
    </location>
    <ligand>
        <name>substrate</name>
    </ligand>
</feature>
<dbReference type="InterPro" id="IPR011611">
    <property type="entry name" value="PfkB_dom"/>
</dbReference>
<dbReference type="UniPathway" id="UPA00916">
    <property type="reaction ID" value="UER00889"/>
</dbReference>
<feature type="binding site" evidence="12">
    <location>
        <position position="264"/>
    </location>
    <ligand>
        <name>K(+)</name>
        <dbReference type="ChEBI" id="CHEBI:29103"/>
    </ligand>
</feature>
<feature type="binding site" evidence="12">
    <location>
        <position position="231"/>
    </location>
    <ligand>
        <name>substrate</name>
    </ligand>
</feature>
<dbReference type="SUPFAM" id="SSF53613">
    <property type="entry name" value="Ribokinase-like"/>
    <property type="match status" value="1"/>
</dbReference>
<comment type="function">
    <text evidence="12">Catalyzes the phosphorylation of ribose at O-5 in a reaction requiring ATP and magnesium. The resulting D-ribose-5-phosphate can then be used either for sythesis of nucleotides, histidine, and tryptophan, or as a component of the pentose phosphate pathway.</text>
</comment>
<comment type="activity regulation">
    <text evidence="12">Activated by a monovalent cation that binds near, but not in, the active site. The most likely occupant of the site in vivo is potassium. Ion binding induces a conformational change that may alter substrate affinity.</text>
</comment>
<keyword evidence="11 12" id="KW-0119">Carbohydrate metabolism</keyword>
<feature type="active site" description="Proton acceptor" evidence="12">
    <location>
        <position position="231"/>
    </location>
</feature>
<evidence type="ECO:0000256" key="4">
    <source>
        <dbReference type="ARBA" id="ARBA00022679"/>
    </source>
</evidence>
<evidence type="ECO:0000256" key="5">
    <source>
        <dbReference type="ARBA" id="ARBA00022723"/>
    </source>
</evidence>
<feature type="binding site" evidence="12">
    <location>
        <begin position="230"/>
        <end position="231"/>
    </location>
    <ligand>
        <name>ATP</name>
        <dbReference type="ChEBI" id="CHEBI:30616"/>
    </ligand>
</feature>
<comment type="similarity">
    <text evidence="12">Belongs to the carbohydrate kinase PfkB family. Ribokinase subfamily.</text>
</comment>
<keyword evidence="5 12" id="KW-0479">Metal-binding</keyword>
<dbReference type="GO" id="GO:0004747">
    <property type="term" value="F:ribokinase activity"/>
    <property type="evidence" value="ECO:0007669"/>
    <property type="project" value="UniProtKB-UniRule"/>
</dbReference>
<dbReference type="EMBL" id="CP065989">
    <property type="protein sequence ID" value="QQB14140.1"/>
    <property type="molecule type" value="Genomic_DNA"/>
</dbReference>
<dbReference type="HAMAP" id="MF_01987">
    <property type="entry name" value="Ribokinase"/>
    <property type="match status" value="1"/>
</dbReference>
<dbReference type="Gene3D" id="3.40.1190.20">
    <property type="match status" value="1"/>
</dbReference>
<keyword evidence="8 12" id="KW-0067">ATP-binding</keyword>
<dbReference type="InterPro" id="IPR011877">
    <property type="entry name" value="Ribokinase"/>
</dbReference>
<feature type="binding site" evidence="12">
    <location>
        <position position="179"/>
    </location>
    <ligand>
        <name>ATP</name>
        <dbReference type="ChEBI" id="CHEBI:30616"/>
    </ligand>
</feature>